<dbReference type="RefSeq" id="WP_379900052.1">
    <property type="nucleotide sequence ID" value="NZ_JBHRTR010000025.1"/>
</dbReference>
<dbReference type="Pfam" id="PF02653">
    <property type="entry name" value="BPD_transp_2"/>
    <property type="match status" value="1"/>
</dbReference>
<evidence type="ECO:0000256" key="6">
    <source>
        <dbReference type="SAM" id="Phobius"/>
    </source>
</evidence>
<keyword evidence="3 6" id="KW-0812">Transmembrane</keyword>
<feature type="transmembrane region" description="Helical" evidence="6">
    <location>
        <begin position="178"/>
        <end position="199"/>
    </location>
</feature>
<keyword evidence="8" id="KW-1185">Reference proteome</keyword>
<evidence type="ECO:0000256" key="3">
    <source>
        <dbReference type="ARBA" id="ARBA00022692"/>
    </source>
</evidence>
<feature type="transmembrane region" description="Helical" evidence="6">
    <location>
        <begin position="131"/>
        <end position="153"/>
    </location>
</feature>
<evidence type="ECO:0000313" key="7">
    <source>
        <dbReference type="EMBL" id="MFC3227680.1"/>
    </source>
</evidence>
<proteinExistence type="predicted"/>
<feature type="transmembrane region" description="Helical" evidence="6">
    <location>
        <begin position="58"/>
        <end position="82"/>
    </location>
</feature>
<feature type="transmembrane region" description="Helical" evidence="6">
    <location>
        <begin position="266"/>
        <end position="285"/>
    </location>
</feature>
<accession>A0ABV7KZ58</accession>
<evidence type="ECO:0000256" key="4">
    <source>
        <dbReference type="ARBA" id="ARBA00022989"/>
    </source>
</evidence>
<feature type="transmembrane region" description="Helical" evidence="6">
    <location>
        <begin position="23"/>
        <end position="51"/>
    </location>
</feature>
<evidence type="ECO:0000256" key="1">
    <source>
        <dbReference type="ARBA" id="ARBA00004651"/>
    </source>
</evidence>
<organism evidence="7 8">
    <name type="scientific">Marinibaculum pumilum</name>
    <dbReference type="NCBI Taxonomy" id="1766165"/>
    <lineage>
        <taxon>Bacteria</taxon>
        <taxon>Pseudomonadati</taxon>
        <taxon>Pseudomonadota</taxon>
        <taxon>Alphaproteobacteria</taxon>
        <taxon>Rhodospirillales</taxon>
        <taxon>Rhodospirillaceae</taxon>
        <taxon>Marinibaculum</taxon>
    </lineage>
</organism>
<dbReference type="InterPro" id="IPR043428">
    <property type="entry name" value="LivM-like"/>
</dbReference>
<protein>
    <submittedName>
        <fullName evidence="7">Branched-chain amino acid ABC transporter permease</fullName>
    </submittedName>
</protein>
<dbReference type="InterPro" id="IPR001851">
    <property type="entry name" value="ABC_transp_permease"/>
</dbReference>
<dbReference type="PANTHER" id="PTHR30482">
    <property type="entry name" value="HIGH-AFFINITY BRANCHED-CHAIN AMINO ACID TRANSPORT SYSTEM PERMEASE"/>
    <property type="match status" value="1"/>
</dbReference>
<evidence type="ECO:0000313" key="8">
    <source>
        <dbReference type="Proteomes" id="UP001595528"/>
    </source>
</evidence>
<feature type="transmembrane region" description="Helical" evidence="6">
    <location>
        <begin position="102"/>
        <end position="124"/>
    </location>
</feature>
<dbReference type="Proteomes" id="UP001595528">
    <property type="component" value="Unassembled WGS sequence"/>
</dbReference>
<gene>
    <name evidence="7" type="ORF">ACFOGJ_10585</name>
</gene>
<keyword evidence="5 6" id="KW-0472">Membrane</keyword>
<dbReference type="CDD" id="cd06581">
    <property type="entry name" value="TM_PBP1_LivM_like"/>
    <property type="match status" value="1"/>
</dbReference>
<evidence type="ECO:0000256" key="2">
    <source>
        <dbReference type="ARBA" id="ARBA00022475"/>
    </source>
</evidence>
<comment type="caution">
    <text evidence="7">The sequence shown here is derived from an EMBL/GenBank/DDBJ whole genome shotgun (WGS) entry which is preliminary data.</text>
</comment>
<dbReference type="EMBL" id="JBHRTR010000025">
    <property type="protein sequence ID" value="MFC3227680.1"/>
    <property type="molecule type" value="Genomic_DNA"/>
</dbReference>
<evidence type="ECO:0000256" key="5">
    <source>
        <dbReference type="ARBA" id="ARBA00023136"/>
    </source>
</evidence>
<dbReference type="PANTHER" id="PTHR30482:SF10">
    <property type="entry name" value="HIGH-AFFINITY BRANCHED-CHAIN AMINO ACID TRANSPORT PROTEIN BRAE"/>
    <property type="match status" value="1"/>
</dbReference>
<keyword evidence="2" id="KW-1003">Cell membrane</keyword>
<comment type="subcellular location">
    <subcellularLocation>
        <location evidence="1">Cell membrane</location>
        <topology evidence="1">Multi-pass membrane protein</topology>
    </subcellularLocation>
</comment>
<feature type="transmembrane region" description="Helical" evidence="6">
    <location>
        <begin position="305"/>
        <end position="326"/>
    </location>
</feature>
<sequence>MNGPATDGRSAAASPPAASPLRAALLTALMAVIAAVALILVGLALPAWLLFTMTKAGAYGLVALGIVHLMRGGLVSFGQGLVYCLGAYGAGLLASRGGVTDIFVLLAVGAVAGMVISGIVAPLIARYRGIFFAMLTMALSMVLYGVLAKLTVIGGSDGFNVPEPTYLGWAPDVAQSDYALYVVAVLLAVTAAGLSRLHFDSMAGLLAQAVRENELRVEYLGASVFWVTVRNFTIAGALGGIGGVLNGFALGHIDPFFSYWTTSGEFVFIAILAGHASVGAVFLAALATELVRSFANQYFPESWQLFLGAFLLLVMLFLPNGIGSLWSRLGRRRTLRAEGQE</sequence>
<keyword evidence="4 6" id="KW-1133">Transmembrane helix</keyword>
<reference evidence="8" key="1">
    <citation type="journal article" date="2019" name="Int. J. Syst. Evol. Microbiol.">
        <title>The Global Catalogue of Microorganisms (GCM) 10K type strain sequencing project: providing services to taxonomists for standard genome sequencing and annotation.</title>
        <authorList>
            <consortium name="The Broad Institute Genomics Platform"/>
            <consortium name="The Broad Institute Genome Sequencing Center for Infectious Disease"/>
            <person name="Wu L."/>
            <person name="Ma J."/>
        </authorList>
    </citation>
    <scope>NUCLEOTIDE SEQUENCE [LARGE SCALE GENOMIC DNA]</scope>
    <source>
        <strain evidence="8">KCTC 42964</strain>
    </source>
</reference>
<name>A0ABV7KZ58_9PROT</name>